<comment type="caution">
    <text evidence="15">The sequence shown here is derived from an EMBL/GenBank/DDBJ whole genome shotgun (WGS) entry which is preliminary data.</text>
</comment>
<keyword evidence="5" id="KW-0378">Hydrolase</keyword>
<dbReference type="GO" id="GO:0005524">
    <property type="term" value="F:ATP binding"/>
    <property type="evidence" value="ECO:0007669"/>
    <property type="project" value="UniProtKB-UniRule"/>
</dbReference>
<evidence type="ECO:0000256" key="8">
    <source>
        <dbReference type="ARBA" id="ARBA00023016"/>
    </source>
</evidence>
<comment type="function">
    <text evidence="11">Plays a role in repairing double-strand DNA breaks, probably involving stabilizing or processing branched DNA or blocked replication forks.</text>
</comment>
<dbReference type="PANTHER" id="PTHR32472:SF10">
    <property type="entry name" value="DNA REPAIR PROTEIN RADA-LIKE PROTEIN"/>
    <property type="match status" value="1"/>
</dbReference>
<keyword evidence="7 11" id="KW-0067">ATP-binding</keyword>
<feature type="domain" description="RecA family profile 1" evidence="14">
    <location>
        <begin position="68"/>
        <end position="217"/>
    </location>
</feature>
<keyword evidence="9 11" id="KW-0238">DNA-binding</keyword>
<dbReference type="OrthoDB" id="9803906at2"/>
<dbReference type="SMART" id="SM00382">
    <property type="entry name" value="AAA"/>
    <property type="match status" value="1"/>
</dbReference>
<dbReference type="NCBIfam" id="TIGR00416">
    <property type="entry name" value="sms"/>
    <property type="match status" value="1"/>
</dbReference>
<evidence type="ECO:0000256" key="12">
    <source>
        <dbReference type="NCBIfam" id="TIGR00416"/>
    </source>
</evidence>
<dbReference type="GO" id="GO:0000725">
    <property type="term" value="P:recombinational repair"/>
    <property type="evidence" value="ECO:0007669"/>
    <property type="project" value="UniProtKB-UniRule"/>
</dbReference>
<dbReference type="GO" id="GO:0008270">
    <property type="term" value="F:zinc ion binding"/>
    <property type="evidence" value="ECO:0007669"/>
    <property type="project" value="UniProtKB-KW"/>
</dbReference>
<feature type="short sequence motif" description="RadA KNRFG motif" evidence="11">
    <location>
        <begin position="254"/>
        <end position="258"/>
    </location>
</feature>
<evidence type="ECO:0000256" key="6">
    <source>
        <dbReference type="ARBA" id="ARBA00022833"/>
    </source>
</evidence>
<dbReference type="InterPro" id="IPR003593">
    <property type="entry name" value="AAA+_ATPase"/>
</dbReference>
<dbReference type="GO" id="GO:0005829">
    <property type="term" value="C:cytosol"/>
    <property type="evidence" value="ECO:0007669"/>
    <property type="project" value="TreeGrafter"/>
</dbReference>
<dbReference type="InterPro" id="IPR020568">
    <property type="entry name" value="Ribosomal_Su5_D2-typ_SF"/>
</dbReference>
<dbReference type="PATRIC" id="fig|471514.4.peg.972"/>
<evidence type="ECO:0000256" key="11">
    <source>
        <dbReference type="HAMAP-Rule" id="MF_01498"/>
    </source>
</evidence>
<dbReference type="Gene3D" id="3.30.230.10">
    <property type="match status" value="1"/>
</dbReference>
<keyword evidence="1 11" id="KW-0479">Metal-binding</keyword>
<dbReference type="GO" id="GO:0003684">
    <property type="term" value="F:damaged DNA binding"/>
    <property type="evidence" value="ECO:0007669"/>
    <property type="project" value="InterPro"/>
</dbReference>
<dbReference type="InterPro" id="IPR020588">
    <property type="entry name" value="RecA_ATP-bd"/>
</dbReference>
<gene>
    <name evidence="11" type="primary">radA</name>
    <name evidence="15" type="ORF">AN477_08925</name>
</gene>
<name>A0A0P9EYF5_9BACL</name>
<dbReference type="GO" id="GO:0016787">
    <property type="term" value="F:hydrolase activity"/>
    <property type="evidence" value="ECO:0007669"/>
    <property type="project" value="UniProtKB-KW"/>
</dbReference>
<dbReference type="Pfam" id="PF18073">
    <property type="entry name" value="Zn_ribbon_LapB"/>
    <property type="match status" value="1"/>
</dbReference>
<evidence type="ECO:0000256" key="13">
    <source>
        <dbReference type="RuleBase" id="RU003555"/>
    </source>
</evidence>
<evidence type="ECO:0000256" key="4">
    <source>
        <dbReference type="ARBA" id="ARBA00022771"/>
    </source>
</evidence>
<reference evidence="15 16" key="1">
    <citation type="submission" date="2015-09" db="EMBL/GenBank/DDBJ databases">
        <title>Draft genome sequence of Alicyclobacillus ferrooxydans DSM 22381.</title>
        <authorList>
            <person name="Hemp J."/>
        </authorList>
    </citation>
    <scope>NUCLEOTIDE SEQUENCE [LARGE SCALE GENOMIC DNA]</scope>
    <source>
        <strain evidence="15 16">TC-34</strain>
    </source>
</reference>
<protein>
    <recommendedName>
        <fullName evidence="11 12">DNA repair protein RadA</fullName>
    </recommendedName>
</protein>
<evidence type="ECO:0000256" key="5">
    <source>
        <dbReference type="ARBA" id="ARBA00022801"/>
    </source>
</evidence>
<dbReference type="SUPFAM" id="SSF52540">
    <property type="entry name" value="P-loop containing nucleoside triphosphate hydrolases"/>
    <property type="match status" value="1"/>
</dbReference>
<dbReference type="Pfam" id="PF13481">
    <property type="entry name" value="AAA_25"/>
    <property type="match status" value="1"/>
</dbReference>
<evidence type="ECO:0000256" key="10">
    <source>
        <dbReference type="ARBA" id="ARBA00023204"/>
    </source>
</evidence>
<dbReference type="GO" id="GO:0140664">
    <property type="term" value="F:ATP-dependent DNA damage sensor activity"/>
    <property type="evidence" value="ECO:0007669"/>
    <property type="project" value="InterPro"/>
</dbReference>
<sequence length="455" mass="49154">MPKSLTRFVCQSCGYESPKWNGRCPQCQEWNTFVEEWSGPASKGMQGSAHGLAGTTRALPITQIPSQQEQRISTGISEYNRVLGGGVVPGSLVLIGGDPGIGKSTLLLQSSYELAKHGHRVLYVSGEESATQLKLRAERLDATHQDLHVLSETDMDHIVMVLEDMKPDFVIIDSIQTVYRPALASAPGSVSQVRECTGVLLRVAKQLNIATFIVGHVTKEGNLAGPRMLEHMVDAVLYFEGDRHHSYRILRAVKNRFGSTNEIAIFEMKEAGLEQVANPSEMFLSERSESAAGSSVVAAVEGSRPILLEVQALVAPTSFVTPRRMTTGADANRVSLILAVLEKRIGLRLQTSDAYVNFAGGVRVDEPAADLGIAIAIASSLRDLPLSSSDVLIGEVGLTGEVRSVSKLEQRIKEADKLGFKRCIVPRHGLRGLKTSGTIEVVGISSVAEAMKLVF</sequence>
<dbReference type="PRINTS" id="PR01874">
    <property type="entry name" value="DNAREPAIRADA"/>
</dbReference>
<evidence type="ECO:0000256" key="1">
    <source>
        <dbReference type="ARBA" id="ARBA00022723"/>
    </source>
</evidence>
<keyword evidence="10 11" id="KW-0234">DNA repair</keyword>
<dbReference type="EMBL" id="LJCO01000040">
    <property type="protein sequence ID" value="KPV44177.1"/>
    <property type="molecule type" value="Genomic_DNA"/>
</dbReference>
<dbReference type="Gene3D" id="3.40.50.300">
    <property type="entry name" value="P-loop containing nucleotide triphosphate hydrolases"/>
    <property type="match status" value="1"/>
</dbReference>
<evidence type="ECO:0000256" key="3">
    <source>
        <dbReference type="ARBA" id="ARBA00022763"/>
    </source>
</evidence>
<evidence type="ECO:0000256" key="9">
    <source>
        <dbReference type="ARBA" id="ARBA00023125"/>
    </source>
</evidence>
<accession>A0A0P9EYF5</accession>
<dbReference type="FunFam" id="3.40.50.300:FF:000050">
    <property type="entry name" value="DNA repair protein RadA"/>
    <property type="match status" value="1"/>
</dbReference>
<evidence type="ECO:0000313" key="16">
    <source>
        <dbReference type="Proteomes" id="UP000050482"/>
    </source>
</evidence>
<evidence type="ECO:0000259" key="14">
    <source>
        <dbReference type="PROSITE" id="PS50162"/>
    </source>
</evidence>
<dbReference type="InterPro" id="IPR041166">
    <property type="entry name" value="Rubredoxin_2"/>
</dbReference>
<dbReference type="PROSITE" id="PS50162">
    <property type="entry name" value="RECA_2"/>
    <property type="match status" value="1"/>
</dbReference>
<comment type="domain">
    <text evidence="11">The middle region has homology to RecA with ATPase motifs including the RadA KNRFG motif, while the C-terminus is homologous to Lon protease.</text>
</comment>
<evidence type="ECO:0000256" key="2">
    <source>
        <dbReference type="ARBA" id="ARBA00022741"/>
    </source>
</evidence>
<dbReference type="InterPro" id="IPR027417">
    <property type="entry name" value="P-loop_NTPase"/>
</dbReference>
<dbReference type="Proteomes" id="UP000050482">
    <property type="component" value="Unassembled WGS sequence"/>
</dbReference>
<evidence type="ECO:0000256" key="7">
    <source>
        <dbReference type="ARBA" id="ARBA00022840"/>
    </source>
</evidence>
<dbReference type="PANTHER" id="PTHR32472">
    <property type="entry name" value="DNA REPAIR PROTEIN RADA"/>
    <property type="match status" value="1"/>
</dbReference>
<organism evidence="15 16">
    <name type="scientific">Alicyclobacillus ferrooxydans</name>
    <dbReference type="NCBI Taxonomy" id="471514"/>
    <lineage>
        <taxon>Bacteria</taxon>
        <taxon>Bacillati</taxon>
        <taxon>Bacillota</taxon>
        <taxon>Bacilli</taxon>
        <taxon>Bacillales</taxon>
        <taxon>Alicyclobacillaceae</taxon>
        <taxon>Alicyclobacillus</taxon>
    </lineage>
</organism>
<dbReference type="AlphaFoldDB" id="A0A0P9EYF5"/>
<dbReference type="HAMAP" id="MF_01498">
    <property type="entry name" value="RadA_bact"/>
    <property type="match status" value="1"/>
</dbReference>
<keyword evidence="16" id="KW-1185">Reference proteome</keyword>
<dbReference type="InterPro" id="IPR004504">
    <property type="entry name" value="DNA_repair_RadA"/>
</dbReference>
<dbReference type="Pfam" id="PF13541">
    <property type="entry name" value="ChlI"/>
    <property type="match status" value="1"/>
</dbReference>
<comment type="function">
    <text evidence="13">DNA-dependent ATPase involved in processing of recombination intermediates, plays a role in repairing DNA breaks. Stimulates the branch migration of RecA-mediated strand transfer reactions, allowing the 3' invading strand to extend heteroduplex DNA faster. Binds ssDNA in the presence of ADP but not other nucleotides, has ATPase activity that is stimulated by ssDNA and various branched DNA structures, but inhibited by SSB. Does not have RecA's homology-searching function.</text>
</comment>
<dbReference type="CDD" id="cd01121">
    <property type="entry name" value="RadA_SMS_N"/>
    <property type="match status" value="1"/>
</dbReference>
<dbReference type="SUPFAM" id="SSF54211">
    <property type="entry name" value="Ribosomal protein S5 domain 2-like"/>
    <property type="match status" value="1"/>
</dbReference>
<dbReference type="InterPro" id="IPR014721">
    <property type="entry name" value="Ribsml_uS5_D2-typ_fold_subgr"/>
</dbReference>
<keyword evidence="8 11" id="KW-0346">Stress response</keyword>
<keyword evidence="2 11" id="KW-0547">Nucleotide-binding</keyword>
<keyword evidence="6 13" id="KW-0862">Zinc</keyword>
<feature type="region of interest" description="Lon-protease-like" evidence="11">
    <location>
        <begin position="353"/>
        <end position="455"/>
    </location>
</feature>
<feature type="binding site" evidence="11">
    <location>
        <begin position="97"/>
        <end position="104"/>
    </location>
    <ligand>
        <name>ATP</name>
        <dbReference type="ChEBI" id="CHEBI:30616"/>
    </ligand>
</feature>
<evidence type="ECO:0000313" key="15">
    <source>
        <dbReference type="EMBL" id="KPV44177.1"/>
    </source>
</evidence>
<keyword evidence="3 11" id="KW-0227">DNA damage</keyword>
<dbReference type="RefSeq" id="WP_054968823.1">
    <property type="nucleotide sequence ID" value="NZ_LJCO01000040.1"/>
</dbReference>
<dbReference type="STRING" id="471514.AN477_08925"/>
<keyword evidence="4 13" id="KW-0863">Zinc-finger</keyword>
<comment type="similarity">
    <text evidence="11 13">Belongs to the RecA family. RadA subfamily.</text>
</comment>
<proteinExistence type="inferred from homology"/>